<feature type="compositionally biased region" description="Acidic residues" evidence="6">
    <location>
        <begin position="256"/>
        <end position="270"/>
    </location>
</feature>
<feature type="compositionally biased region" description="Polar residues" evidence="6">
    <location>
        <begin position="390"/>
        <end position="404"/>
    </location>
</feature>
<dbReference type="Proteomes" id="UP001054945">
    <property type="component" value="Unassembled WGS sequence"/>
</dbReference>
<dbReference type="Gene3D" id="3.10.50.40">
    <property type="match status" value="1"/>
</dbReference>
<keyword evidence="3 5" id="KW-0697">Rotamase</keyword>
<feature type="compositionally biased region" description="Polar residues" evidence="6">
    <location>
        <begin position="328"/>
        <end position="340"/>
    </location>
</feature>
<dbReference type="PROSITE" id="PS50059">
    <property type="entry name" value="FKBP_PPIASE"/>
    <property type="match status" value="1"/>
</dbReference>
<feature type="compositionally biased region" description="Acidic residues" evidence="6">
    <location>
        <begin position="184"/>
        <end position="205"/>
    </location>
</feature>
<evidence type="ECO:0000313" key="9">
    <source>
        <dbReference type="Proteomes" id="UP001054945"/>
    </source>
</evidence>
<proteinExistence type="predicted"/>
<evidence type="ECO:0000256" key="6">
    <source>
        <dbReference type="SAM" id="MobiDB-lite"/>
    </source>
</evidence>
<dbReference type="EMBL" id="BPLR01002479">
    <property type="protein sequence ID" value="GIX74163.1"/>
    <property type="molecule type" value="Genomic_DNA"/>
</dbReference>
<keyword evidence="9" id="KW-1185">Reference proteome</keyword>
<dbReference type="Gene3D" id="2.60.120.340">
    <property type="entry name" value="Nucleoplasmin core domain"/>
    <property type="match status" value="1"/>
</dbReference>
<evidence type="ECO:0000256" key="1">
    <source>
        <dbReference type="ARBA" id="ARBA00000971"/>
    </source>
</evidence>
<gene>
    <name evidence="8" type="primary">fpr4</name>
    <name evidence="8" type="ORF">CEXT_557082</name>
</gene>
<organism evidence="8 9">
    <name type="scientific">Caerostris extrusa</name>
    <name type="common">Bark spider</name>
    <name type="synonym">Caerostris bankana</name>
    <dbReference type="NCBI Taxonomy" id="172846"/>
    <lineage>
        <taxon>Eukaryota</taxon>
        <taxon>Metazoa</taxon>
        <taxon>Ecdysozoa</taxon>
        <taxon>Arthropoda</taxon>
        <taxon>Chelicerata</taxon>
        <taxon>Arachnida</taxon>
        <taxon>Araneae</taxon>
        <taxon>Araneomorphae</taxon>
        <taxon>Entelegynae</taxon>
        <taxon>Araneoidea</taxon>
        <taxon>Araneidae</taxon>
        <taxon>Caerostris</taxon>
    </lineage>
</organism>
<feature type="domain" description="PPIase FKBP-type" evidence="7">
    <location>
        <begin position="449"/>
        <end position="536"/>
    </location>
</feature>
<evidence type="ECO:0000256" key="4">
    <source>
        <dbReference type="ARBA" id="ARBA00023235"/>
    </source>
</evidence>
<evidence type="ECO:0000256" key="3">
    <source>
        <dbReference type="ARBA" id="ARBA00023110"/>
    </source>
</evidence>
<dbReference type="SUPFAM" id="SSF54534">
    <property type="entry name" value="FKBP-like"/>
    <property type="match status" value="1"/>
</dbReference>
<sequence>MSQCSTNLSANKCSFWGICCESGKKYSQIVERRFHISMAALDPAGTLSSHFVSLLVERGGSEYLLCSLHKESQLQVNLDLFFDVGEEVSFSLRGQGTVHLSGYYIHDLNDKTNLKNANDNKNIKQNQFTVSSTKNNLSKTIQSSGVKINAQMKGGRKGKGQQKGAEALMNLSQIRLTVQKKDDSDDEGDSDDGDDNEEDSKDEDIEMFKELWRKDELESSIGRTPMPKKPITSSANKKNLYESKKGIQLFKVTAAESDESESEESSDGEEVQVLPNLSKKRPRAADEKEEDSDDDSDDMEIFRELAKKGVQKKLKADISTPSKEKKVNASSTPANATNQKIKAKDEDMDISVGNTLESGKNESIINQSNVSTESSISKKKKKKKKKNAQKEVNSTGANETSNILPQPAKKKDSPIKANGDLSKMQFNKNVGGVAYEDVRIGNGPVAKRGRLVHVNYTGKLENNKVFDSVKPEDRPFSFKLGVGQVVTGWDLAIEGMKVGGKRKFKVPPHLGYKNARIGDIPPNSTLYFEVELKAVS</sequence>
<feature type="compositionally biased region" description="Polar residues" evidence="6">
    <location>
        <begin position="352"/>
        <end position="375"/>
    </location>
</feature>
<dbReference type="GO" id="GO:0005730">
    <property type="term" value="C:nucleolus"/>
    <property type="evidence" value="ECO:0007669"/>
    <property type="project" value="TreeGrafter"/>
</dbReference>
<name>A0AAV4MQS5_CAEEX</name>
<reference evidence="8 9" key="1">
    <citation type="submission" date="2021-06" db="EMBL/GenBank/DDBJ databases">
        <title>Caerostris extrusa draft genome.</title>
        <authorList>
            <person name="Kono N."/>
            <person name="Arakawa K."/>
        </authorList>
    </citation>
    <scope>NUCLEOTIDE SEQUENCE [LARGE SCALE GENOMIC DNA]</scope>
</reference>
<comment type="catalytic activity">
    <reaction evidence="1 5">
        <text>[protein]-peptidylproline (omega=180) = [protein]-peptidylproline (omega=0)</text>
        <dbReference type="Rhea" id="RHEA:16237"/>
        <dbReference type="Rhea" id="RHEA-COMP:10747"/>
        <dbReference type="Rhea" id="RHEA-COMP:10748"/>
        <dbReference type="ChEBI" id="CHEBI:83833"/>
        <dbReference type="ChEBI" id="CHEBI:83834"/>
        <dbReference type="EC" id="5.2.1.8"/>
    </reaction>
</comment>
<feature type="region of interest" description="Disordered" evidence="6">
    <location>
        <begin position="177"/>
        <end position="420"/>
    </location>
</feature>
<dbReference type="PANTHER" id="PTHR43811">
    <property type="entry name" value="FKBP-TYPE PEPTIDYL-PROLYL CIS-TRANS ISOMERASE FKPA"/>
    <property type="match status" value="1"/>
</dbReference>
<dbReference type="GO" id="GO:0003755">
    <property type="term" value="F:peptidyl-prolyl cis-trans isomerase activity"/>
    <property type="evidence" value="ECO:0007669"/>
    <property type="project" value="UniProtKB-KW"/>
</dbReference>
<accession>A0AAV4MQS5</accession>
<keyword evidence="4 5" id="KW-0413">Isomerase</keyword>
<dbReference type="AlphaFoldDB" id="A0AAV4MQS5"/>
<feature type="compositionally biased region" description="Basic residues" evidence="6">
    <location>
        <begin position="377"/>
        <end position="387"/>
    </location>
</feature>
<comment type="caution">
    <text evidence="8">The sequence shown here is derived from an EMBL/GenBank/DDBJ whole genome shotgun (WGS) entry which is preliminary data.</text>
</comment>
<dbReference type="EC" id="5.2.1.8" evidence="2 5"/>
<evidence type="ECO:0000256" key="5">
    <source>
        <dbReference type="PROSITE-ProRule" id="PRU00277"/>
    </source>
</evidence>
<dbReference type="InterPro" id="IPR046357">
    <property type="entry name" value="PPIase_dom_sf"/>
</dbReference>
<dbReference type="PANTHER" id="PTHR43811:SF19">
    <property type="entry name" value="39 KDA FK506-BINDING NUCLEAR PROTEIN"/>
    <property type="match status" value="1"/>
</dbReference>
<evidence type="ECO:0000259" key="7">
    <source>
        <dbReference type="PROSITE" id="PS50059"/>
    </source>
</evidence>
<feature type="compositionally biased region" description="Acidic residues" evidence="6">
    <location>
        <begin position="287"/>
        <end position="299"/>
    </location>
</feature>
<dbReference type="Pfam" id="PF17800">
    <property type="entry name" value="NPL"/>
    <property type="match status" value="1"/>
</dbReference>
<dbReference type="GO" id="GO:0000785">
    <property type="term" value="C:chromatin"/>
    <property type="evidence" value="ECO:0007669"/>
    <property type="project" value="TreeGrafter"/>
</dbReference>
<evidence type="ECO:0000256" key="2">
    <source>
        <dbReference type="ARBA" id="ARBA00013194"/>
    </source>
</evidence>
<evidence type="ECO:0000313" key="8">
    <source>
        <dbReference type="EMBL" id="GIX74163.1"/>
    </source>
</evidence>
<dbReference type="Pfam" id="PF00254">
    <property type="entry name" value="FKBP_C"/>
    <property type="match status" value="1"/>
</dbReference>
<dbReference type="InterPro" id="IPR041232">
    <property type="entry name" value="NPL"/>
</dbReference>
<protein>
    <recommendedName>
        <fullName evidence="2 5">peptidylprolyl isomerase</fullName>
        <ecNumber evidence="2 5">5.2.1.8</ecNumber>
    </recommendedName>
</protein>
<feature type="compositionally biased region" description="Basic and acidic residues" evidence="6">
    <location>
        <begin position="206"/>
        <end position="217"/>
    </location>
</feature>
<dbReference type="InterPro" id="IPR001179">
    <property type="entry name" value="PPIase_FKBP_dom"/>
</dbReference>